<protein>
    <recommendedName>
        <fullName evidence="6">TVP38/TMEM64 family membrane protein</fullName>
    </recommendedName>
</protein>
<feature type="transmembrane region" description="Helical" evidence="6">
    <location>
        <begin position="46"/>
        <end position="73"/>
    </location>
</feature>
<comment type="similarity">
    <text evidence="6">Belongs to the TVP38/TMEM64 family.</text>
</comment>
<evidence type="ECO:0000256" key="2">
    <source>
        <dbReference type="ARBA" id="ARBA00022475"/>
    </source>
</evidence>
<dbReference type="AlphaFoldDB" id="I7ZEP7"/>
<dbReference type="PANTHER" id="PTHR12677:SF59">
    <property type="entry name" value="GOLGI APPARATUS MEMBRANE PROTEIN TVP38-RELATED"/>
    <property type="match status" value="1"/>
</dbReference>
<evidence type="ECO:0000313" key="8">
    <source>
        <dbReference type="EMBL" id="EIT70369.1"/>
    </source>
</evidence>
<accession>I7ZEP7</accession>
<evidence type="ECO:0000313" key="9">
    <source>
        <dbReference type="Proteomes" id="UP000003704"/>
    </source>
</evidence>
<evidence type="ECO:0000256" key="4">
    <source>
        <dbReference type="ARBA" id="ARBA00022989"/>
    </source>
</evidence>
<evidence type="ECO:0000259" key="7">
    <source>
        <dbReference type="Pfam" id="PF09335"/>
    </source>
</evidence>
<comment type="caution">
    <text evidence="6">Lacks conserved residue(s) required for the propagation of feature annotation.</text>
</comment>
<reference evidence="8 9" key="1">
    <citation type="journal article" date="2012" name="J. Bacteriol.">
        <title>Genome Sequence of n-Alkane-Degrading Hydrocarboniphaga effusa Strain AP103T (ATCC BAA-332T).</title>
        <authorList>
            <person name="Chang H.K."/>
            <person name="Zylstra G.J."/>
            <person name="Chae J.C."/>
        </authorList>
    </citation>
    <scope>NUCLEOTIDE SEQUENCE [LARGE SCALE GENOMIC DNA]</scope>
    <source>
        <strain evidence="8 9">AP103</strain>
    </source>
</reference>
<feature type="transmembrane region" description="Helical" evidence="6">
    <location>
        <begin position="188"/>
        <end position="211"/>
    </location>
</feature>
<keyword evidence="9" id="KW-1185">Reference proteome</keyword>
<comment type="caution">
    <text evidence="8">The sequence shown here is derived from an EMBL/GenBank/DDBJ whole genome shotgun (WGS) entry which is preliminary data.</text>
</comment>
<feature type="transmembrane region" description="Helical" evidence="6">
    <location>
        <begin position="80"/>
        <end position="102"/>
    </location>
</feature>
<dbReference type="STRING" id="1172194.WQQ_05060"/>
<dbReference type="Pfam" id="PF09335">
    <property type="entry name" value="VTT_dom"/>
    <property type="match status" value="1"/>
</dbReference>
<dbReference type="InterPro" id="IPR015414">
    <property type="entry name" value="TMEM64"/>
</dbReference>
<feature type="domain" description="VTT" evidence="7">
    <location>
        <begin position="64"/>
        <end position="178"/>
    </location>
</feature>
<evidence type="ECO:0000256" key="1">
    <source>
        <dbReference type="ARBA" id="ARBA00004651"/>
    </source>
</evidence>
<feature type="transmembrane region" description="Helical" evidence="6">
    <location>
        <begin position="125"/>
        <end position="145"/>
    </location>
</feature>
<dbReference type="InterPro" id="IPR032816">
    <property type="entry name" value="VTT_dom"/>
</dbReference>
<dbReference type="GO" id="GO:0005886">
    <property type="term" value="C:plasma membrane"/>
    <property type="evidence" value="ECO:0007669"/>
    <property type="project" value="UniProtKB-SubCell"/>
</dbReference>
<keyword evidence="4 6" id="KW-1133">Transmembrane helix</keyword>
<evidence type="ECO:0000256" key="6">
    <source>
        <dbReference type="RuleBase" id="RU366058"/>
    </source>
</evidence>
<dbReference type="Proteomes" id="UP000003704">
    <property type="component" value="Unassembled WGS sequence"/>
</dbReference>
<gene>
    <name evidence="8" type="ORF">WQQ_05060</name>
</gene>
<dbReference type="EMBL" id="AKGD01000001">
    <property type="protein sequence ID" value="EIT70369.1"/>
    <property type="molecule type" value="Genomic_DNA"/>
</dbReference>
<keyword evidence="5 6" id="KW-0472">Membrane</keyword>
<evidence type="ECO:0000256" key="5">
    <source>
        <dbReference type="ARBA" id="ARBA00023136"/>
    </source>
</evidence>
<evidence type="ECO:0000256" key="3">
    <source>
        <dbReference type="ARBA" id="ARBA00022692"/>
    </source>
</evidence>
<dbReference type="PATRIC" id="fig|1172194.4.peg.483"/>
<keyword evidence="3 6" id="KW-0812">Transmembrane</keyword>
<proteinExistence type="inferred from homology"/>
<organism evidence="8 9">
    <name type="scientific">Hydrocarboniphaga effusa AP103</name>
    <dbReference type="NCBI Taxonomy" id="1172194"/>
    <lineage>
        <taxon>Bacteria</taxon>
        <taxon>Pseudomonadati</taxon>
        <taxon>Pseudomonadota</taxon>
        <taxon>Gammaproteobacteria</taxon>
        <taxon>Nevskiales</taxon>
        <taxon>Nevskiaceae</taxon>
        <taxon>Hydrocarboniphaga</taxon>
    </lineage>
</organism>
<keyword evidence="2 6" id="KW-1003">Cell membrane</keyword>
<name>I7ZEP7_9GAMM</name>
<sequence>MLALAIAAVAAFFALDLHHVLSFETIKARQAEFVAFGEHHPALTVLGFLLAYALSGTLPLPGAVIITVLAGALFGTGGGFLVASATGAIGATFGFALSRYWLRGWLSRRYATQVRRIDEGLARDGALYLFTLRLLPVLPFFLINLSFGVSAMRMRSFWLISQLGMAPGAFVFANAGSQLSRLDSLHGVLSPALLGSFALLAVFPWIARALVRMVRRHRSVS</sequence>
<dbReference type="PANTHER" id="PTHR12677">
    <property type="entry name" value="GOLGI APPARATUS MEMBRANE PROTEIN TVP38-RELATED"/>
    <property type="match status" value="1"/>
</dbReference>
<comment type="subcellular location">
    <subcellularLocation>
        <location evidence="1 6">Cell membrane</location>
        <topology evidence="1 6">Multi-pass membrane protein</topology>
    </subcellularLocation>
</comment>